<dbReference type="CDD" id="cd06579">
    <property type="entry name" value="TM_PBP1_transp_AraH_like"/>
    <property type="match status" value="1"/>
</dbReference>
<protein>
    <submittedName>
        <fullName evidence="7">ABC transporter permease</fullName>
    </submittedName>
</protein>
<gene>
    <name evidence="7" type="ORF">GCM10017559_40190</name>
</gene>
<evidence type="ECO:0000256" key="1">
    <source>
        <dbReference type="ARBA" id="ARBA00004651"/>
    </source>
</evidence>
<dbReference type="PANTHER" id="PTHR32196:SF19">
    <property type="entry name" value="GALACTOFURANOSE TRANSPORTER PERMEASE PROTEIN YTFT"/>
    <property type="match status" value="1"/>
</dbReference>
<keyword evidence="8" id="KW-1185">Reference proteome</keyword>
<feature type="transmembrane region" description="Helical" evidence="6">
    <location>
        <begin position="57"/>
        <end position="75"/>
    </location>
</feature>
<feature type="transmembrane region" description="Helical" evidence="6">
    <location>
        <begin position="171"/>
        <end position="191"/>
    </location>
</feature>
<evidence type="ECO:0000256" key="5">
    <source>
        <dbReference type="ARBA" id="ARBA00023136"/>
    </source>
</evidence>
<evidence type="ECO:0000256" key="3">
    <source>
        <dbReference type="ARBA" id="ARBA00022692"/>
    </source>
</evidence>
<evidence type="ECO:0000256" key="4">
    <source>
        <dbReference type="ARBA" id="ARBA00022989"/>
    </source>
</evidence>
<accession>A0ABP6KN03</accession>
<dbReference type="InterPro" id="IPR001851">
    <property type="entry name" value="ABC_transp_permease"/>
</dbReference>
<feature type="transmembrane region" description="Helical" evidence="6">
    <location>
        <begin position="133"/>
        <end position="151"/>
    </location>
</feature>
<organism evidence="7 8">
    <name type="scientific">Streptosporangium longisporum</name>
    <dbReference type="NCBI Taxonomy" id="46187"/>
    <lineage>
        <taxon>Bacteria</taxon>
        <taxon>Bacillati</taxon>
        <taxon>Actinomycetota</taxon>
        <taxon>Actinomycetes</taxon>
        <taxon>Streptosporangiales</taxon>
        <taxon>Streptosporangiaceae</taxon>
        <taxon>Streptosporangium</taxon>
    </lineage>
</organism>
<proteinExistence type="predicted"/>
<feature type="transmembrane region" description="Helical" evidence="6">
    <location>
        <begin position="220"/>
        <end position="239"/>
    </location>
</feature>
<dbReference type="RefSeq" id="WP_344897400.1">
    <property type="nucleotide sequence ID" value="NZ_BAAAWD010000010.1"/>
</dbReference>
<evidence type="ECO:0000256" key="6">
    <source>
        <dbReference type="SAM" id="Phobius"/>
    </source>
</evidence>
<keyword evidence="2" id="KW-1003">Cell membrane</keyword>
<evidence type="ECO:0000313" key="7">
    <source>
        <dbReference type="EMBL" id="GAA3013045.1"/>
    </source>
</evidence>
<sequence>MTETTVVTDAPSKGPSGRAGTIAWLQRYGVYAAVATLFVFNAAFTPHFLAADNFRTQLVQVTPIVIVALGMALVIGTEGIDLSVGSVMALAASLTALYLGYGAPAAIAMAIAGGALVGAAAGALVAVVGVQPIVATLALLVGVRGLANVLLPQLREFSNPTLVALGSDSVAGVPIVVLVAVALIVAVAFLVRRTTFGRQLVAIGGNRAASRLAGLPVRRVLLSVYVLSGVLAAIAGTLATSRLQASDPTSLGLFMELSAITAVVVGGTPLTGGRVRVLGTVMGALLMQLLQATLIKHNLPQSWTQMAQAAIILAAVYAARERR</sequence>
<keyword evidence="3 6" id="KW-0812">Transmembrane</keyword>
<evidence type="ECO:0000256" key="2">
    <source>
        <dbReference type="ARBA" id="ARBA00022475"/>
    </source>
</evidence>
<keyword evidence="5 6" id="KW-0472">Membrane</keyword>
<dbReference type="PANTHER" id="PTHR32196">
    <property type="entry name" value="ABC TRANSPORTER PERMEASE PROTEIN YPHD-RELATED-RELATED"/>
    <property type="match status" value="1"/>
</dbReference>
<dbReference type="Pfam" id="PF02653">
    <property type="entry name" value="BPD_transp_2"/>
    <property type="match status" value="1"/>
</dbReference>
<comment type="subcellular location">
    <subcellularLocation>
        <location evidence="1">Cell membrane</location>
        <topology evidence="1">Multi-pass membrane protein</topology>
    </subcellularLocation>
</comment>
<dbReference type="EMBL" id="BAAAWD010000010">
    <property type="protein sequence ID" value="GAA3013045.1"/>
    <property type="molecule type" value="Genomic_DNA"/>
</dbReference>
<feature type="transmembrane region" description="Helical" evidence="6">
    <location>
        <begin position="251"/>
        <end position="270"/>
    </location>
</feature>
<dbReference type="Proteomes" id="UP001499930">
    <property type="component" value="Unassembled WGS sequence"/>
</dbReference>
<comment type="caution">
    <text evidence="7">The sequence shown here is derived from an EMBL/GenBank/DDBJ whole genome shotgun (WGS) entry which is preliminary data.</text>
</comment>
<keyword evidence="4 6" id="KW-1133">Transmembrane helix</keyword>
<reference evidence="8" key="1">
    <citation type="journal article" date="2019" name="Int. J. Syst. Evol. Microbiol.">
        <title>The Global Catalogue of Microorganisms (GCM) 10K type strain sequencing project: providing services to taxonomists for standard genome sequencing and annotation.</title>
        <authorList>
            <consortium name="The Broad Institute Genomics Platform"/>
            <consortium name="The Broad Institute Genome Sequencing Center for Infectious Disease"/>
            <person name="Wu L."/>
            <person name="Ma J."/>
        </authorList>
    </citation>
    <scope>NUCLEOTIDE SEQUENCE [LARGE SCALE GENOMIC DNA]</scope>
    <source>
        <strain evidence="8">JCM 3106</strain>
    </source>
</reference>
<name>A0ABP6KN03_9ACTN</name>
<feature type="transmembrane region" description="Helical" evidence="6">
    <location>
        <begin position="28"/>
        <end position="51"/>
    </location>
</feature>
<evidence type="ECO:0000313" key="8">
    <source>
        <dbReference type="Proteomes" id="UP001499930"/>
    </source>
</evidence>